<name>A0A2P2LQ12_RHIMU</name>
<accession>A0A2P2LQ12</accession>
<protein>
    <submittedName>
        <fullName evidence="1">Uncharacterized protein</fullName>
    </submittedName>
</protein>
<evidence type="ECO:0000313" key="1">
    <source>
        <dbReference type="EMBL" id="MBX20058.1"/>
    </source>
</evidence>
<organism evidence="1">
    <name type="scientific">Rhizophora mucronata</name>
    <name type="common">Asiatic mangrove</name>
    <dbReference type="NCBI Taxonomy" id="61149"/>
    <lineage>
        <taxon>Eukaryota</taxon>
        <taxon>Viridiplantae</taxon>
        <taxon>Streptophyta</taxon>
        <taxon>Embryophyta</taxon>
        <taxon>Tracheophyta</taxon>
        <taxon>Spermatophyta</taxon>
        <taxon>Magnoliopsida</taxon>
        <taxon>eudicotyledons</taxon>
        <taxon>Gunneridae</taxon>
        <taxon>Pentapetalae</taxon>
        <taxon>rosids</taxon>
        <taxon>fabids</taxon>
        <taxon>Malpighiales</taxon>
        <taxon>Rhizophoraceae</taxon>
        <taxon>Rhizophora</taxon>
    </lineage>
</organism>
<proteinExistence type="predicted"/>
<sequence>MFNWKNKHIGKHNSVSSHSSLKNLHIFRDEGIAAREAHLDHTHDLKKHLCAHKAVCQCPIF</sequence>
<reference evidence="1" key="1">
    <citation type="submission" date="2018-02" db="EMBL/GenBank/DDBJ databases">
        <title>Rhizophora mucronata_Transcriptome.</title>
        <authorList>
            <person name="Meera S.P."/>
            <person name="Sreeshan A."/>
            <person name="Augustine A."/>
        </authorList>
    </citation>
    <scope>NUCLEOTIDE SEQUENCE</scope>
    <source>
        <tissue evidence="1">Leaf</tissue>
    </source>
</reference>
<dbReference type="EMBL" id="GGEC01039574">
    <property type="protein sequence ID" value="MBX20058.1"/>
    <property type="molecule type" value="Transcribed_RNA"/>
</dbReference>
<dbReference type="AlphaFoldDB" id="A0A2P2LQ12"/>